<protein>
    <submittedName>
        <fullName evidence="5">N-terminal amino-acid N(Alpha)-acetyltransferase NatA</fullName>
        <ecNumber evidence="5">2.3.1.255</ecNumber>
    </submittedName>
</protein>
<reference evidence="5" key="1">
    <citation type="submission" date="2023-03" db="EMBL/GenBank/DDBJ databases">
        <title>Mating type loci evolution in Malassezia.</title>
        <authorList>
            <person name="Coelho M.A."/>
        </authorList>
    </citation>
    <scope>NUCLEOTIDE SEQUENCE</scope>
    <source>
        <strain evidence="5">CBS 11721</strain>
    </source>
</reference>
<dbReference type="PANTHER" id="PTHR23091">
    <property type="entry name" value="N-TERMINAL ACETYLTRANSFERASE"/>
    <property type="match status" value="1"/>
</dbReference>
<evidence type="ECO:0000256" key="1">
    <source>
        <dbReference type="ARBA" id="ARBA00022679"/>
    </source>
</evidence>
<dbReference type="GO" id="GO:1990190">
    <property type="term" value="F:protein-N-terminal-glutamate acetyltransferase activity"/>
    <property type="evidence" value="ECO:0007669"/>
    <property type="project" value="TreeGrafter"/>
</dbReference>
<keyword evidence="2 5" id="KW-0012">Acyltransferase</keyword>
<evidence type="ECO:0000313" key="6">
    <source>
        <dbReference type="Proteomes" id="UP001219933"/>
    </source>
</evidence>
<dbReference type="Pfam" id="PF00583">
    <property type="entry name" value="Acetyltransf_1"/>
    <property type="match status" value="1"/>
</dbReference>
<dbReference type="EMBL" id="CP119877">
    <property type="protein sequence ID" value="WFD33283.1"/>
    <property type="molecule type" value="Genomic_DNA"/>
</dbReference>
<dbReference type="FunFam" id="3.40.630.30:FF:000037">
    <property type="entry name" value="N-alpha-acetyltransferase daf-31-like"/>
    <property type="match status" value="1"/>
</dbReference>
<dbReference type="PROSITE" id="PS51186">
    <property type="entry name" value="GNAT"/>
    <property type="match status" value="1"/>
</dbReference>
<dbReference type="CDD" id="cd04301">
    <property type="entry name" value="NAT_SF"/>
    <property type="match status" value="1"/>
</dbReference>
<dbReference type="GO" id="GO:0031415">
    <property type="term" value="C:NatA complex"/>
    <property type="evidence" value="ECO:0007669"/>
    <property type="project" value="InterPro"/>
</dbReference>
<dbReference type="InterPro" id="IPR045047">
    <property type="entry name" value="Ard1-like"/>
</dbReference>
<dbReference type="Gene3D" id="3.40.630.30">
    <property type="match status" value="1"/>
</dbReference>
<keyword evidence="6" id="KW-1185">Reference proteome</keyword>
<dbReference type="PANTHER" id="PTHR23091:SF4">
    <property type="entry name" value="N-TERMINAL AMINO-ACID N(ALPHA)-ACETYLTRANSFERASE NATA"/>
    <property type="match status" value="1"/>
</dbReference>
<dbReference type="AlphaFoldDB" id="A0AAF0J4K1"/>
<dbReference type="SUPFAM" id="SSF55729">
    <property type="entry name" value="Acyl-CoA N-acyltransferases (Nat)"/>
    <property type="match status" value="1"/>
</dbReference>
<dbReference type="Proteomes" id="UP001219933">
    <property type="component" value="Chromosome 1"/>
</dbReference>
<gene>
    <name evidence="5" type="primary">ARD1</name>
    <name evidence="5" type="ORF">MCUN1_000096</name>
</gene>
<accession>A0AAF0J4K1</accession>
<sequence>MNIREARADDLLGMQNCNLHNLPENYTMRYYFYHALTWPQLSYVAEDAKGNIVGYILGKMEEDPADGIPNGHVTSISVLRSHRRLGLANKLMSLSQTAMRDVFGAHFVSLHVRESNRAAIGLYTQSLGFKVHGVEKKYYADGEDALAMRLDLK</sequence>
<name>A0AAF0J4K1_9BASI</name>
<dbReference type="InterPro" id="IPR000182">
    <property type="entry name" value="GNAT_dom"/>
</dbReference>
<dbReference type="InterPro" id="IPR016181">
    <property type="entry name" value="Acyl_CoA_acyltransferase"/>
</dbReference>
<evidence type="ECO:0000259" key="4">
    <source>
        <dbReference type="PROSITE" id="PS51186"/>
    </source>
</evidence>
<comment type="similarity">
    <text evidence="3">Belongs to the acetyltransferase family. ARD1 subfamily.</text>
</comment>
<keyword evidence="1 5" id="KW-0808">Transferase</keyword>
<evidence type="ECO:0000256" key="3">
    <source>
        <dbReference type="ARBA" id="ARBA00025786"/>
    </source>
</evidence>
<proteinExistence type="inferred from homology"/>
<evidence type="ECO:0000313" key="5">
    <source>
        <dbReference type="EMBL" id="WFD33283.1"/>
    </source>
</evidence>
<feature type="domain" description="N-acetyltransferase" evidence="4">
    <location>
        <begin position="1"/>
        <end position="153"/>
    </location>
</feature>
<dbReference type="GO" id="GO:1990189">
    <property type="term" value="F:protein N-terminal-serine acetyltransferase activity"/>
    <property type="evidence" value="ECO:0007669"/>
    <property type="project" value="TreeGrafter"/>
</dbReference>
<organism evidence="5 6">
    <name type="scientific">Malassezia cuniculi</name>
    <dbReference type="NCBI Taxonomy" id="948313"/>
    <lineage>
        <taxon>Eukaryota</taxon>
        <taxon>Fungi</taxon>
        <taxon>Dikarya</taxon>
        <taxon>Basidiomycota</taxon>
        <taxon>Ustilaginomycotina</taxon>
        <taxon>Malasseziomycetes</taxon>
        <taxon>Malasseziales</taxon>
        <taxon>Malasseziaceae</taxon>
        <taxon>Malassezia</taxon>
    </lineage>
</organism>
<evidence type="ECO:0000256" key="2">
    <source>
        <dbReference type="ARBA" id="ARBA00023315"/>
    </source>
</evidence>
<dbReference type="EC" id="2.3.1.255" evidence="5"/>